<accession>A0ABU0X3C5</accession>
<reference evidence="1 2" key="1">
    <citation type="submission" date="2017-06" db="EMBL/GenBank/DDBJ databases">
        <title>Cultured bacterium strain Saccharothrix yanglingensis Hhs.015.</title>
        <authorList>
            <person name="Xia Y."/>
        </authorList>
    </citation>
    <scope>NUCLEOTIDE SEQUENCE [LARGE SCALE GENOMIC DNA]</scope>
    <source>
        <strain evidence="1 2">Hhs.015</strain>
    </source>
</reference>
<organism evidence="1 2">
    <name type="scientific">Saccharothrix yanglingensis</name>
    <dbReference type="NCBI Taxonomy" id="659496"/>
    <lineage>
        <taxon>Bacteria</taxon>
        <taxon>Bacillati</taxon>
        <taxon>Actinomycetota</taxon>
        <taxon>Actinomycetes</taxon>
        <taxon>Pseudonocardiales</taxon>
        <taxon>Pseudonocardiaceae</taxon>
        <taxon>Saccharothrix</taxon>
    </lineage>
</organism>
<name>A0ABU0X3C5_9PSEU</name>
<gene>
    <name evidence="1" type="ORF">CKY47_22065</name>
</gene>
<comment type="caution">
    <text evidence="1">The sequence shown here is derived from an EMBL/GenBank/DDBJ whole genome shotgun (WGS) entry which is preliminary data.</text>
</comment>
<proteinExistence type="predicted"/>
<keyword evidence="2" id="KW-1185">Reference proteome</keyword>
<evidence type="ECO:0000313" key="2">
    <source>
        <dbReference type="Proteomes" id="UP001225605"/>
    </source>
</evidence>
<dbReference type="Proteomes" id="UP001225605">
    <property type="component" value="Unassembled WGS sequence"/>
</dbReference>
<dbReference type="EMBL" id="NSDM01000010">
    <property type="protein sequence ID" value="MDQ2586633.1"/>
    <property type="molecule type" value="Genomic_DNA"/>
</dbReference>
<evidence type="ECO:0000313" key="1">
    <source>
        <dbReference type="EMBL" id="MDQ2586633.1"/>
    </source>
</evidence>
<protein>
    <recommendedName>
        <fullName evidence="3">SnoaL-like domain-containing protein</fullName>
    </recommendedName>
</protein>
<sequence>MDMSVERPEGYPTRDVVTAVGVEHVRLSYEYLDRRDLDGYGSLFEVPAESRSAEVDASHVRAEDGPHLVGEGDGECSHVLEQVFCCSGRVVVVGRLVRGERNVEFVDLFTLTEHGLLRSRKSYFFVESGVAGI</sequence>
<evidence type="ECO:0008006" key="3">
    <source>
        <dbReference type="Google" id="ProtNLM"/>
    </source>
</evidence>